<dbReference type="InterPro" id="IPR001789">
    <property type="entry name" value="Sig_transdc_resp-reg_receiver"/>
</dbReference>
<dbReference type="Gene3D" id="3.30.70.1230">
    <property type="entry name" value="Nucleotide cyclase"/>
    <property type="match status" value="1"/>
</dbReference>
<dbReference type="SMART" id="SM00044">
    <property type="entry name" value="CYCc"/>
    <property type="match status" value="1"/>
</dbReference>
<dbReference type="InterPro" id="IPR050697">
    <property type="entry name" value="Adenylyl/Guanylyl_Cyclase_3/4"/>
</dbReference>
<dbReference type="InterPro" id="IPR029787">
    <property type="entry name" value="Nucleotide_cyclase"/>
</dbReference>
<feature type="domain" description="Response regulatory" evidence="2">
    <location>
        <begin position="4"/>
        <end position="123"/>
    </location>
</feature>
<name>A0A0J6SSJ2_9HYPH</name>
<dbReference type="GO" id="GO:0000160">
    <property type="term" value="P:phosphorelay signal transduction system"/>
    <property type="evidence" value="ECO:0007669"/>
    <property type="project" value="InterPro"/>
</dbReference>
<dbReference type="Pfam" id="PF00072">
    <property type="entry name" value="Response_reg"/>
    <property type="match status" value="1"/>
</dbReference>
<dbReference type="PANTHER" id="PTHR43081">
    <property type="entry name" value="ADENYLATE CYCLASE, TERMINAL-DIFFERENTIATION SPECIFIC-RELATED"/>
    <property type="match status" value="1"/>
</dbReference>
<dbReference type="InterPro" id="IPR001054">
    <property type="entry name" value="A/G_cyclase"/>
</dbReference>
<proteinExistence type="predicted"/>
<dbReference type="Proteomes" id="UP000035929">
    <property type="component" value="Unassembled WGS sequence"/>
</dbReference>
<feature type="domain" description="Guanylate cyclase" evidence="3">
    <location>
        <begin position="175"/>
        <end position="307"/>
    </location>
</feature>
<organism evidence="4 5">
    <name type="scientific">Methylobacterium aquaticum</name>
    <dbReference type="NCBI Taxonomy" id="270351"/>
    <lineage>
        <taxon>Bacteria</taxon>
        <taxon>Pseudomonadati</taxon>
        <taxon>Pseudomonadota</taxon>
        <taxon>Alphaproteobacteria</taxon>
        <taxon>Hyphomicrobiales</taxon>
        <taxon>Methylobacteriaceae</taxon>
        <taxon>Methylobacterium</taxon>
    </lineage>
</organism>
<evidence type="ECO:0000259" key="2">
    <source>
        <dbReference type="PROSITE" id="PS50110"/>
    </source>
</evidence>
<protein>
    <submittedName>
        <fullName evidence="4">Regulator</fullName>
    </submittedName>
</protein>
<dbReference type="InterPro" id="IPR011006">
    <property type="entry name" value="CheY-like_superfamily"/>
</dbReference>
<dbReference type="CDD" id="cd07302">
    <property type="entry name" value="CHD"/>
    <property type="match status" value="1"/>
</dbReference>
<dbReference type="AlphaFoldDB" id="A0A0J6SSJ2"/>
<evidence type="ECO:0000313" key="5">
    <source>
        <dbReference type="Proteomes" id="UP000035929"/>
    </source>
</evidence>
<comment type="caution">
    <text evidence="4">The sequence shown here is derived from an EMBL/GenBank/DDBJ whole genome shotgun (WGS) entry which is preliminary data.</text>
</comment>
<dbReference type="SUPFAM" id="SSF55073">
    <property type="entry name" value="Nucleotide cyclase"/>
    <property type="match status" value="1"/>
</dbReference>
<dbReference type="EMBL" id="LABX01000068">
    <property type="protein sequence ID" value="KMO36512.1"/>
    <property type="molecule type" value="Genomic_DNA"/>
</dbReference>
<reference evidence="4 5" key="1">
    <citation type="submission" date="2015-03" db="EMBL/GenBank/DDBJ databases">
        <title>Genome sequencing of Methylobacterium aquaticum DSM16371 type strain.</title>
        <authorList>
            <person name="Chaudhry V."/>
            <person name="Patil P.B."/>
        </authorList>
    </citation>
    <scope>NUCLEOTIDE SEQUENCE [LARGE SCALE GENOMIC DNA]</scope>
    <source>
        <strain evidence="4 5">DSM 16371</strain>
    </source>
</reference>
<dbReference type="Gene3D" id="3.40.50.2300">
    <property type="match status" value="1"/>
</dbReference>
<dbReference type="SUPFAM" id="SSF52172">
    <property type="entry name" value="CheY-like"/>
    <property type="match status" value="1"/>
</dbReference>
<accession>A0A0J6SSJ2</accession>
<dbReference type="SMART" id="SM00448">
    <property type="entry name" value="REC"/>
    <property type="match status" value="1"/>
</dbReference>
<dbReference type="Pfam" id="PF00211">
    <property type="entry name" value="Guanylate_cyc"/>
    <property type="match status" value="1"/>
</dbReference>
<dbReference type="PROSITE" id="PS50125">
    <property type="entry name" value="GUANYLATE_CYCLASE_2"/>
    <property type="match status" value="1"/>
</dbReference>
<gene>
    <name evidence="4" type="ORF">VP06_09745</name>
</gene>
<dbReference type="GO" id="GO:0004016">
    <property type="term" value="F:adenylate cyclase activity"/>
    <property type="evidence" value="ECO:0007669"/>
    <property type="project" value="UniProtKB-ARBA"/>
</dbReference>
<dbReference type="PATRIC" id="fig|270351.6.peg.6747"/>
<dbReference type="OrthoDB" id="9789782at2"/>
<sequence length="416" mass="44377">MSVKILVVDDEPDLEALVVQKFRRQIRAGTVTFLFARDGVDALATIAETPDLDMVVSDINMPRMDGLTLLGKLQEAETTLSTVIVSAYGDMANIRTAMNRGAFDFLTKPIDFADMETTIARTIRHIGVLREARRRQSEAERARTNLSRFFSPNLAERLAADPSGLDLGGCRREVASLFTDIAGFTTLVESLDPALLAELLNGYLGAMTEIVFAHDGTVAKIVGDAIHVLFGAPGDQPDHCDRAIACALALDEAAQAFRAGWRERGVAVGATRIGVHAGPAIVGNFGGGRFFDYTAYGDTINTAARLESANKPLGTRICVSAAAAGRATAFRGRPVGDLVLRGRSEALRAFEPLRPDASDTPLTSQYCDAFAKLEAGDPGALAAFAAIVGQRADDVLAGFHLRRLLNGATGTRIELG</sequence>
<evidence type="ECO:0000259" key="3">
    <source>
        <dbReference type="PROSITE" id="PS50125"/>
    </source>
</evidence>
<keyword evidence="1" id="KW-0597">Phosphoprotein</keyword>
<evidence type="ECO:0000256" key="1">
    <source>
        <dbReference type="PROSITE-ProRule" id="PRU00169"/>
    </source>
</evidence>
<dbReference type="RefSeq" id="WP_048463569.1">
    <property type="nucleotide sequence ID" value="NZ_JBNTQU010000033.1"/>
</dbReference>
<dbReference type="PROSITE" id="PS50110">
    <property type="entry name" value="RESPONSE_REGULATORY"/>
    <property type="match status" value="1"/>
</dbReference>
<feature type="modified residue" description="4-aspartylphosphate" evidence="1">
    <location>
        <position position="58"/>
    </location>
</feature>
<dbReference type="GO" id="GO:0006171">
    <property type="term" value="P:cAMP biosynthetic process"/>
    <property type="evidence" value="ECO:0007669"/>
    <property type="project" value="TreeGrafter"/>
</dbReference>
<evidence type="ECO:0000313" key="4">
    <source>
        <dbReference type="EMBL" id="KMO36512.1"/>
    </source>
</evidence>
<dbReference type="PANTHER" id="PTHR43081:SF20">
    <property type="entry name" value="TWO-COMPONENT RESPONSE REGULATOR"/>
    <property type="match status" value="1"/>
</dbReference>